<evidence type="ECO:0000313" key="2">
    <source>
        <dbReference type="Ensembl" id="ENSPFOP00000024598.1"/>
    </source>
</evidence>
<reference evidence="2" key="3">
    <citation type="submission" date="2025-09" db="UniProtKB">
        <authorList>
            <consortium name="Ensembl"/>
        </authorList>
    </citation>
    <scope>IDENTIFICATION</scope>
</reference>
<feature type="transmembrane region" description="Helical" evidence="1">
    <location>
        <begin position="195"/>
        <end position="224"/>
    </location>
</feature>
<feature type="transmembrane region" description="Helical" evidence="1">
    <location>
        <begin position="83"/>
        <end position="104"/>
    </location>
</feature>
<dbReference type="Gene3D" id="1.20.1070.10">
    <property type="entry name" value="Rhodopsin 7-helix transmembrane proteins"/>
    <property type="match status" value="1"/>
</dbReference>
<feature type="transmembrane region" description="Helical" evidence="1">
    <location>
        <begin position="46"/>
        <end position="71"/>
    </location>
</feature>
<dbReference type="Proteomes" id="UP000028760">
    <property type="component" value="Unassembled WGS sequence"/>
</dbReference>
<accession>A0A096LZK7</accession>
<dbReference type="AlphaFoldDB" id="A0A096LZK7"/>
<name>A0A096LZK7_POEFO</name>
<keyword evidence="3" id="KW-1185">Reference proteome</keyword>
<dbReference type="Ensembl" id="ENSPFOT00000026692.1">
    <property type="protein sequence ID" value="ENSPFOP00000024598.1"/>
    <property type="gene ID" value="ENSPFOG00000022508.1"/>
</dbReference>
<evidence type="ECO:0008006" key="4">
    <source>
        <dbReference type="Google" id="ProtNLM"/>
    </source>
</evidence>
<reference evidence="2" key="2">
    <citation type="submission" date="2025-08" db="UniProtKB">
        <authorList>
            <consortium name="Ensembl"/>
        </authorList>
    </citation>
    <scope>IDENTIFICATION</scope>
</reference>
<dbReference type="SUPFAM" id="SSF81321">
    <property type="entry name" value="Family A G protein-coupled receptor-like"/>
    <property type="match status" value="1"/>
</dbReference>
<feature type="transmembrane region" description="Helical" evidence="1">
    <location>
        <begin position="230"/>
        <end position="250"/>
    </location>
</feature>
<organism evidence="2 3">
    <name type="scientific">Poecilia formosa</name>
    <name type="common">Amazon molly</name>
    <name type="synonym">Limia formosa</name>
    <dbReference type="NCBI Taxonomy" id="48698"/>
    <lineage>
        <taxon>Eukaryota</taxon>
        <taxon>Metazoa</taxon>
        <taxon>Chordata</taxon>
        <taxon>Craniata</taxon>
        <taxon>Vertebrata</taxon>
        <taxon>Euteleostomi</taxon>
        <taxon>Actinopterygii</taxon>
        <taxon>Neopterygii</taxon>
        <taxon>Teleostei</taxon>
        <taxon>Neoteleostei</taxon>
        <taxon>Acanthomorphata</taxon>
        <taxon>Ovalentaria</taxon>
        <taxon>Atherinomorphae</taxon>
        <taxon>Cyprinodontiformes</taxon>
        <taxon>Poeciliidae</taxon>
        <taxon>Poeciliinae</taxon>
        <taxon>Poecilia</taxon>
    </lineage>
</organism>
<proteinExistence type="predicted"/>
<keyword evidence="1" id="KW-0812">Transmembrane</keyword>
<reference evidence="3" key="1">
    <citation type="submission" date="2013-10" db="EMBL/GenBank/DDBJ databases">
        <authorList>
            <person name="Schartl M."/>
            <person name="Warren W."/>
        </authorList>
    </citation>
    <scope>NUCLEOTIDE SEQUENCE [LARGE SCALE GENOMIC DNA]</scope>
    <source>
        <strain evidence="3">female</strain>
    </source>
</reference>
<keyword evidence="1" id="KW-1133">Transmembrane helix</keyword>
<sequence>GVLIFTSFIITNIFLLFPLCLFILHSGIQQWWRNNRSASSMSHSDFFTFHLAVIELMSVFGCVLGLCAPYSNRSVLITAVNILSFSSFGGVYIHVLTCVDRYLAVLHPLTYMSLKKDRGFRIRHVCVCCVWLLGVVETALMTAGLVFIVLNFCVLILSLASIFYCTLSVLRALISPGPAKQLKGKKKVDQMKQRALHTILAITGALAMRFSFAIAWAAMIVLGINLNCVMLTMDVWLNLPSSLVLPALFLQKAGKFACLKTNLVFPIPSCS</sequence>
<dbReference type="EMBL" id="AYCK01012348">
    <property type="status" value="NOT_ANNOTATED_CDS"/>
    <property type="molecule type" value="Genomic_DNA"/>
</dbReference>
<protein>
    <recommendedName>
        <fullName evidence="4">G-protein coupled receptors family 1 profile domain-containing protein</fullName>
    </recommendedName>
</protein>
<evidence type="ECO:0000313" key="3">
    <source>
        <dbReference type="Proteomes" id="UP000028760"/>
    </source>
</evidence>
<evidence type="ECO:0000256" key="1">
    <source>
        <dbReference type="SAM" id="Phobius"/>
    </source>
</evidence>
<dbReference type="GeneTree" id="ENSGT00770000121696"/>
<keyword evidence="1" id="KW-0472">Membrane</keyword>
<dbReference type="STRING" id="48698.ENSPFOP00000024598"/>
<feature type="transmembrane region" description="Helical" evidence="1">
    <location>
        <begin position="154"/>
        <end position="174"/>
    </location>
</feature>
<feature type="transmembrane region" description="Helical" evidence="1">
    <location>
        <begin position="125"/>
        <end position="148"/>
    </location>
</feature>
<feature type="transmembrane region" description="Helical" evidence="1">
    <location>
        <begin position="6"/>
        <end position="25"/>
    </location>
</feature>